<organism evidence="4 5">
    <name type="scientific">Winogradskyella flava</name>
    <dbReference type="NCBI Taxonomy" id="1884876"/>
    <lineage>
        <taxon>Bacteria</taxon>
        <taxon>Pseudomonadati</taxon>
        <taxon>Bacteroidota</taxon>
        <taxon>Flavobacteriia</taxon>
        <taxon>Flavobacteriales</taxon>
        <taxon>Flavobacteriaceae</taxon>
        <taxon>Winogradskyella</taxon>
    </lineage>
</organism>
<proteinExistence type="predicted"/>
<comment type="caution">
    <text evidence="4">The sequence shown here is derived from an EMBL/GenBank/DDBJ whole genome shotgun (WGS) entry which is preliminary data.</text>
</comment>
<dbReference type="AlphaFoldDB" id="A0A842IQE0"/>
<sequence length="852" mass="97405">MNLRSALLVMSICIFNHVSAQDDIVIPEDKKSLNISRTDKAPKIDGVLNEAIWENAEIATNFISFRPEIGEKRAYEERTEVKLAYDDQAIYVAAYLYDDPTKMMTQLVNRDNFGQTDFFAVVFNPNNDAQNDTQFFVFSSGQQADAIANPTIGEDFSWNAVWQSAVQIVDDGWIVEIKIPYRTLRFTDQQDPTWGLQFHRQFRRERAQYTWNPIDPTKGNIGLYHGELTGLKNIKPPVRLNLYPFSTGIVNSFDGDTETDLTFGMDVKYGITDNFTLDATLVPDFSQAGFDNVVLNLGPFEQTFSEQRQFFTEGVELFSKGNLFFSRRVGNRPSGTLDLDDNEEANVPNEVKVLNAVKVSGRTKKGLGVGIFNAITETTEATITNTDTGEKRREVVEPFTNYNILVVDQQFNGNSSISLINTNVLREGEFRDANATALVANIQNKRNTYVINAEAKMSNVNYQVADNETGYSSFFYIGKSHGNLRYSFDHRFADTKYNINDLGLIFRNNFNNFGADVWYQIFEPKGNLNSYRINAWVNYRNLAERGALGTFTGINFGGRYFAQTKNLNGYGFRFNIEPGKQYDYFESRDGRPFIFEDIVSGGGFYSSNYNNKFAIDVELNLFKILEDGRDLFGYNFEFRPRFRFSDKLLAVYGLDLNMSNGSRGYATNVDVQGPDDAVDNIPIFGERNRLRLTNSLSANYSFNPFNTLALTFRHYWDTVDYDRELFTLLDNGRLTTDSGYTINNVGDSPNINFSTWNIDLSYSWQFAPGSFLTALYRNQLFNFDERSEDNYSESLNTLFDQPIQHTLSLRLQYFIDFNGIKNVFKKRNSSQSQLGNMNSERDFNIFTNNTLP</sequence>
<evidence type="ECO:0000313" key="4">
    <source>
        <dbReference type="EMBL" id="MBC2845220.1"/>
    </source>
</evidence>
<dbReference type="InterPro" id="IPR010502">
    <property type="entry name" value="Carb-bd_dom_fam9"/>
</dbReference>
<keyword evidence="1" id="KW-0732">Signal</keyword>
<dbReference type="Pfam" id="PF19313">
    <property type="entry name" value="DUF5916"/>
    <property type="match status" value="1"/>
</dbReference>
<dbReference type="SUPFAM" id="SSF49344">
    <property type="entry name" value="CBD9-like"/>
    <property type="match status" value="1"/>
</dbReference>
<dbReference type="RefSeq" id="WP_185788930.1">
    <property type="nucleotide sequence ID" value="NZ_JACLCP010000002.1"/>
</dbReference>
<feature type="domain" description="Carbohydrate-binding" evidence="2">
    <location>
        <begin position="44"/>
        <end position="196"/>
    </location>
</feature>
<evidence type="ECO:0000259" key="3">
    <source>
        <dbReference type="Pfam" id="PF19313"/>
    </source>
</evidence>
<dbReference type="GO" id="GO:0030246">
    <property type="term" value="F:carbohydrate binding"/>
    <property type="evidence" value="ECO:0007669"/>
    <property type="project" value="InterPro"/>
</dbReference>
<dbReference type="Gene3D" id="2.60.40.1190">
    <property type="match status" value="1"/>
</dbReference>
<dbReference type="GO" id="GO:0004553">
    <property type="term" value="F:hydrolase activity, hydrolyzing O-glycosyl compounds"/>
    <property type="evidence" value="ECO:0007669"/>
    <property type="project" value="InterPro"/>
</dbReference>
<dbReference type="Pfam" id="PF06452">
    <property type="entry name" value="CBM9_1"/>
    <property type="match status" value="1"/>
</dbReference>
<dbReference type="Proteomes" id="UP000533900">
    <property type="component" value="Unassembled WGS sequence"/>
</dbReference>
<reference evidence="4" key="1">
    <citation type="submission" date="2020-08" db="EMBL/GenBank/DDBJ databases">
        <title>Winogradskyella ouciana sp. nov., isolated from the hadal seawater of the Mariana Trench.</title>
        <authorList>
            <person name="He X."/>
        </authorList>
    </citation>
    <scope>NUCLEOTIDE SEQUENCE [LARGE SCALE GENOMIC DNA]</scope>
    <source>
        <strain evidence="4">KCTC 52348</strain>
    </source>
</reference>
<protein>
    <submittedName>
        <fullName evidence="4">Carbohydrate binding family 9 domain-containing protein</fullName>
    </submittedName>
</protein>
<dbReference type="InterPro" id="IPR045670">
    <property type="entry name" value="DUF5916"/>
</dbReference>
<feature type="domain" description="DUF5916" evidence="3">
    <location>
        <begin position="236"/>
        <end position="824"/>
    </location>
</feature>
<gene>
    <name evidence="4" type="ORF">H7F21_08955</name>
</gene>
<evidence type="ECO:0000313" key="5">
    <source>
        <dbReference type="Proteomes" id="UP000533900"/>
    </source>
</evidence>
<dbReference type="GO" id="GO:0016052">
    <property type="term" value="P:carbohydrate catabolic process"/>
    <property type="evidence" value="ECO:0007669"/>
    <property type="project" value="InterPro"/>
</dbReference>
<feature type="signal peptide" evidence="1">
    <location>
        <begin position="1"/>
        <end position="20"/>
    </location>
</feature>
<accession>A0A842IQE0</accession>
<evidence type="ECO:0000256" key="1">
    <source>
        <dbReference type="SAM" id="SignalP"/>
    </source>
</evidence>
<keyword evidence="5" id="KW-1185">Reference proteome</keyword>
<evidence type="ECO:0000259" key="2">
    <source>
        <dbReference type="Pfam" id="PF06452"/>
    </source>
</evidence>
<feature type="chain" id="PRO_5032962464" evidence="1">
    <location>
        <begin position="21"/>
        <end position="852"/>
    </location>
</feature>
<dbReference type="EMBL" id="JACLCP010000002">
    <property type="protein sequence ID" value="MBC2845220.1"/>
    <property type="molecule type" value="Genomic_DNA"/>
</dbReference>
<name>A0A842IQE0_9FLAO</name>
<dbReference type="CDD" id="cd09618">
    <property type="entry name" value="CBM9_like_2"/>
    <property type="match status" value="1"/>
</dbReference>